<sequence>MNYNPPASCPWKDLCRRWNEYGYLMTPATADGSEDGLEVEGLIKDAINAQWRKDYGIKVKDADRRGLLRDVHKRLKQKIEEYQKNIKDDGAQLNYKTKGNHRFENKYSTVPDQKNANNDLTRRCQLLDKNSENRKRLYTLKFLHNAFPGCIVGFKISSSITHCVTGLDIYQVVERYPHLAVRLSGIDPYQLNRKDLLLDDLCIPFNDECIIGSDYADIDWTLDGFNILPLKFKDPPSAIDVKCTTYGEPQNKSIMSEEEMCDLLLQM</sequence>
<accession>A0A1I7X760</accession>
<evidence type="ECO:0000256" key="1">
    <source>
        <dbReference type="SAM" id="Coils"/>
    </source>
</evidence>
<evidence type="ECO:0000313" key="2">
    <source>
        <dbReference type="Proteomes" id="UP000095283"/>
    </source>
</evidence>
<keyword evidence="1" id="KW-0175">Coiled coil</keyword>
<dbReference type="AlphaFoldDB" id="A0A1I7X760"/>
<organism evidence="2 3">
    <name type="scientific">Heterorhabditis bacteriophora</name>
    <name type="common">Entomopathogenic nematode worm</name>
    <dbReference type="NCBI Taxonomy" id="37862"/>
    <lineage>
        <taxon>Eukaryota</taxon>
        <taxon>Metazoa</taxon>
        <taxon>Ecdysozoa</taxon>
        <taxon>Nematoda</taxon>
        <taxon>Chromadorea</taxon>
        <taxon>Rhabditida</taxon>
        <taxon>Rhabditina</taxon>
        <taxon>Rhabditomorpha</taxon>
        <taxon>Strongyloidea</taxon>
        <taxon>Heterorhabditidae</taxon>
        <taxon>Heterorhabditis</taxon>
    </lineage>
</organism>
<dbReference type="WBParaSite" id="Hba_13454">
    <property type="protein sequence ID" value="Hba_13454"/>
    <property type="gene ID" value="Hba_13454"/>
</dbReference>
<protein>
    <submittedName>
        <fullName evidence="3">Reverse transcriptase domain-containing protein</fullName>
    </submittedName>
</protein>
<evidence type="ECO:0000313" key="3">
    <source>
        <dbReference type="WBParaSite" id="Hba_13454"/>
    </source>
</evidence>
<dbReference type="Proteomes" id="UP000095283">
    <property type="component" value="Unplaced"/>
</dbReference>
<feature type="coiled-coil region" evidence="1">
    <location>
        <begin position="65"/>
        <end position="92"/>
    </location>
</feature>
<proteinExistence type="predicted"/>
<reference evidence="3" key="1">
    <citation type="submission" date="2016-11" db="UniProtKB">
        <authorList>
            <consortium name="WormBaseParasite"/>
        </authorList>
    </citation>
    <scope>IDENTIFICATION</scope>
</reference>
<name>A0A1I7X760_HETBA</name>
<keyword evidence="2" id="KW-1185">Reference proteome</keyword>